<protein>
    <submittedName>
        <fullName evidence="3">FAD dependent oxidoreductase</fullName>
    </submittedName>
</protein>
<feature type="domain" description="FAD dependent oxidoreductase" evidence="2">
    <location>
        <begin position="13"/>
        <end position="360"/>
    </location>
</feature>
<dbReference type="GO" id="GO:0016491">
    <property type="term" value="F:oxidoreductase activity"/>
    <property type="evidence" value="ECO:0007669"/>
    <property type="project" value="UniProtKB-KW"/>
</dbReference>
<dbReference type="RefSeq" id="WP_015827961.1">
    <property type="nucleotide sequence ID" value="NC_012982.1"/>
</dbReference>
<sequence length="393" mass="42116">MTFYDSHQLKKKRVLVVGAGLVGMCVALRLAQSGVKVVLVDKSKPATGASWAAAGMLAPAYEAAHEPNAHQDLFELCMAAADIWRDFAPWLQAYSDTSIDFLGMGTLACAANDVQEERLNVLEKACLTRNVPVRRLSAKKARKLDPSLSENLISALLLPTDQQVDNWSVIGALMSALADAGVQVIPNIPITHLTRSNGFWCVPHLGEFDNLVWTAGVSSGDSVVIDGEATRLLPNDVIVPVKGQMLSVDPMHGAPSKVLRFGAGYIAPKSTRIVIGATSEWGVADKNVNPNDIESLRQSAAEICPVLGSAEIKMSWAGVRPGTSDHAPAIGWSNVEGIAIASGHYRNGILLSPLTGDIVKRLILEEGVSSLEQRFAPSRFESQAQTENYLSTN</sequence>
<dbReference type="PANTHER" id="PTHR13847">
    <property type="entry name" value="SARCOSINE DEHYDROGENASE-RELATED"/>
    <property type="match status" value="1"/>
</dbReference>
<dbReference type="PANTHER" id="PTHR13847:SF289">
    <property type="entry name" value="GLYCINE OXIDASE"/>
    <property type="match status" value="1"/>
</dbReference>
<dbReference type="SUPFAM" id="SSF54373">
    <property type="entry name" value="FAD-linked reductases, C-terminal domain"/>
    <property type="match status" value="1"/>
</dbReference>
<accession>C6XLX9</accession>
<gene>
    <name evidence="3" type="ordered locus">Hbal_2130</name>
</gene>
<dbReference type="Pfam" id="PF01266">
    <property type="entry name" value="DAO"/>
    <property type="match status" value="1"/>
</dbReference>
<reference evidence="4" key="1">
    <citation type="journal article" date="2011" name="J. Bacteriol.">
        <title>Genome sequences of eight morphologically diverse alphaproteobacteria.</title>
        <authorList>
            <consortium name="US DOE Joint Genome Institute"/>
            <person name="Brown P.J."/>
            <person name="Kysela D.T."/>
            <person name="Buechlein A."/>
            <person name="Hemmerich C."/>
            <person name="Brun Y.V."/>
        </authorList>
    </citation>
    <scope>NUCLEOTIDE SEQUENCE [LARGE SCALE GENOMIC DNA]</scope>
    <source>
        <strain evidence="4">ATCC 49814 / DSM 5838 / IFAM 1418</strain>
    </source>
</reference>
<dbReference type="KEGG" id="hba:Hbal_2130"/>
<keyword evidence="4" id="KW-1185">Reference proteome</keyword>
<dbReference type="eggNOG" id="COG0665">
    <property type="taxonomic scope" value="Bacteria"/>
</dbReference>
<dbReference type="Proteomes" id="UP000002745">
    <property type="component" value="Chromosome"/>
</dbReference>
<dbReference type="SUPFAM" id="SSF51905">
    <property type="entry name" value="FAD/NAD(P)-binding domain"/>
    <property type="match status" value="1"/>
</dbReference>
<name>C6XLX9_HIRBI</name>
<dbReference type="InterPro" id="IPR006076">
    <property type="entry name" value="FAD-dep_OxRdtase"/>
</dbReference>
<dbReference type="EMBL" id="CP001678">
    <property type="protein sequence ID" value="ACT59811.1"/>
    <property type="molecule type" value="Genomic_DNA"/>
</dbReference>
<organism evidence="3 4">
    <name type="scientific">Hirschia baltica (strain ATCC 49814 / DSM 5838 / IFAM 1418)</name>
    <dbReference type="NCBI Taxonomy" id="582402"/>
    <lineage>
        <taxon>Bacteria</taxon>
        <taxon>Pseudomonadati</taxon>
        <taxon>Pseudomonadota</taxon>
        <taxon>Alphaproteobacteria</taxon>
        <taxon>Hyphomonadales</taxon>
        <taxon>Hyphomonadaceae</taxon>
        <taxon>Hirschia</taxon>
    </lineage>
</organism>
<proteinExistence type="predicted"/>
<dbReference type="InterPro" id="IPR036188">
    <property type="entry name" value="FAD/NAD-bd_sf"/>
</dbReference>
<evidence type="ECO:0000256" key="1">
    <source>
        <dbReference type="ARBA" id="ARBA00023002"/>
    </source>
</evidence>
<dbReference type="Gene3D" id="3.30.9.10">
    <property type="entry name" value="D-Amino Acid Oxidase, subunit A, domain 2"/>
    <property type="match status" value="1"/>
</dbReference>
<evidence type="ECO:0000313" key="4">
    <source>
        <dbReference type="Proteomes" id="UP000002745"/>
    </source>
</evidence>
<evidence type="ECO:0000313" key="3">
    <source>
        <dbReference type="EMBL" id="ACT59811.1"/>
    </source>
</evidence>
<dbReference type="HOGENOM" id="CLU_007884_4_5_5"/>
<dbReference type="OrthoDB" id="9790035at2"/>
<dbReference type="AlphaFoldDB" id="C6XLX9"/>
<dbReference type="STRING" id="582402.Hbal_2130"/>
<dbReference type="GO" id="GO:0005737">
    <property type="term" value="C:cytoplasm"/>
    <property type="evidence" value="ECO:0007669"/>
    <property type="project" value="TreeGrafter"/>
</dbReference>
<dbReference type="Gene3D" id="3.50.50.60">
    <property type="entry name" value="FAD/NAD(P)-binding domain"/>
    <property type="match status" value="1"/>
</dbReference>
<evidence type="ECO:0000259" key="2">
    <source>
        <dbReference type="Pfam" id="PF01266"/>
    </source>
</evidence>
<keyword evidence="1" id="KW-0560">Oxidoreductase</keyword>